<dbReference type="PANTHER" id="PTHR32309">
    <property type="entry name" value="TYROSINE-PROTEIN KINASE"/>
    <property type="match status" value="1"/>
</dbReference>
<feature type="coiled-coil region" evidence="6">
    <location>
        <begin position="238"/>
        <end position="334"/>
    </location>
</feature>
<feature type="domain" description="Polysaccharide chain length determinant N-terminal" evidence="8">
    <location>
        <begin position="7"/>
        <end position="79"/>
    </location>
</feature>
<name>A0A3B0M783_9RHOB</name>
<proteinExistence type="predicted"/>
<feature type="transmembrane region" description="Helical" evidence="7">
    <location>
        <begin position="371"/>
        <end position="391"/>
    </location>
</feature>
<evidence type="ECO:0000256" key="5">
    <source>
        <dbReference type="ARBA" id="ARBA00023136"/>
    </source>
</evidence>
<keyword evidence="10" id="KW-1185">Reference proteome</keyword>
<dbReference type="Proteomes" id="UP000272908">
    <property type="component" value="Unassembled WGS sequence"/>
</dbReference>
<evidence type="ECO:0000256" key="6">
    <source>
        <dbReference type="SAM" id="Coils"/>
    </source>
</evidence>
<gene>
    <name evidence="9" type="primary">smc_2</name>
    <name evidence="9" type="ORF">ROE7235_01006</name>
</gene>
<organism evidence="9 10">
    <name type="scientific">Roseinatronobacter ekhonensis</name>
    <dbReference type="NCBI Taxonomy" id="254356"/>
    <lineage>
        <taxon>Bacteria</taxon>
        <taxon>Pseudomonadati</taxon>
        <taxon>Pseudomonadota</taxon>
        <taxon>Alphaproteobacteria</taxon>
        <taxon>Rhodobacterales</taxon>
        <taxon>Paracoccaceae</taxon>
        <taxon>Roseinatronobacter</taxon>
    </lineage>
</organism>
<evidence type="ECO:0000256" key="2">
    <source>
        <dbReference type="ARBA" id="ARBA00022475"/>
    </source>
</evidence>
<dbReference type="GO" id="GO:0005886">
    <property type="term" value="C:plasma membrane"/>
    <property type="evidence" value="ECO:0007669"/>
    <property type="project" value="UniProtKB-SubCell"/>
</dbReference>
<dbReference type="PANTHER" id="PTHR32309:SF31">
    <property type="entry name" value="CAPSULAR EXOPOLYSACCHARIDE FAMILY"/>
    <property type="match status" value="1"/>
</dbReference>
<dbReference type="EMBL" id="UIHC01000007">
    <property type="protein sequence ID" value="SUZ31270.1"/>
    <property type="molecule type" value="Genomic_DNA"/>
</dbReference>
<evidence type="ECO:0000256" key="4">
    <source>
        <dbReference type="ARBA" id="ARBA00022989"/>
    </source>
</evidence>
<dbReference type="InterPro" id="IPR050445">
    <property type="entry name" value="Bact_polysacc_biosynth/exp"/>
</dbReference>
<evidence type="ECO:0000313" key="9">
    <source>
        <dbReference type="EMBL" id="SUZ31270.1"/>
    </source>
</evidence>
<sequence length="454" mass="50026">MGPIQTLDELRGFLARRAALIAAVAFIATIGAIFFALSTDHTYDSQAVIQVEGPSVSSDVTAGAVPSSAARRLASVEQRLMSRGNLLDLANRYDMFPGMTPQERVLGMRESIRFEVVAAIRERAALGTDVTSENRSRTLTVSVTEAFATDAIVSLVRVMTEAGDPQVAADLANELADAIVQENASTVAGNVREAIDFFARQEERIRQEIESVAAEIVAFKSENFDLLPEAMEDRREEQISIREDLLRANREIAALENEIATLENQSRLRATEQRRLNAAQDELAAVQREQDQLRQQSAELERLARAAPQVAFELEALERREFQLREQANDIAERRLNASLGEQLDDDQNFERFEMLEAALPADYPSSRSRASMVVMGLIGGLFLGLMLSYAMEWLNPALRSAAQVERELGMQPVLTIPKLELPAERRRRGVGWAAGGALVLLTGLALVMMTLGG</sequence>
<keyword evidence="2" id="KW-1003">Cell membrane</keyword>
<dbReference type="Pfam" id="PF02706">
    <property type="entry name" value="Wzz"/>
    <property type="match status" value="1"/>
</dbReference>
<keyword evidence="6" id="KW-0175">Coiled coil</keyword>
<accession>A0A3B0M783</accession>
<feature type="transmembrane region" description="Helical" evidence="7">
    <location>
        <begin position="18"/>
        <end position="37"/>
    </location>
</feature>
<dbReference type="InterPro" id="IPR003856">
    <property type="entry name" value="LPS_length_determ_N"/>
</dbReference>
<evidence type="ECO:0000259" key="8">
    <source>
        <dbReference type="Pfam" id="PF02706"/>
    </source>
</evidence>
<comment type="subcellular location">
    <subcellularLocation>
        <location evidence="1">Cell membrane</location>
        <topology evidence="1">Multi-pass membrane protein</topology>
    </subcellularLocation>
</comment>
<evidence type="ECO:0000256" key="7">
    <source>
        <dbReference type="SAM" id="Phobius"/>
    </source>
</evidence>
<keyword evidence="3 7" id="KW-0812">Transmembrane</keyword>
<dbReference type="AlphaFoldDB" id="A0A3B0M783"/>
<keyword evidence="5 7" id="KW-0472">Membrane</keyword>
<dbReference type="RefSeq" id="WP_121093568.1">
    <property type="nucleotide sequence ID" value="NZ_UIHC01000007.1"/>
</dbReference>
<reference evidence="10" key="1">
    <citation type="submission" date="2018-08" db="EMBL/GenBank/DDBJ databases">
        <authorList>
            <person name="Rodrigo-Torres L."/>
            <person name="Arahal R. D."/>
            <person name="Lucena T."/>
        </authorList>
    </citation>
    <scope>NUCLEOTIDE SEQUENCE [LARGE SCALE GENOMIC DNA]</scope>
    <source>
        <strain evidence="10">CECT 7235</strain>
    </source>
</reference>
<keyword evidence="4 7" id="KW-1133">Transmembrane helix</keyword>
<feature type="transmembrane region" description="Helical" evidence="7">
    <location>
        <begin position="431"/>
        <end position="452"/>
    </location>
</feature>
<dbReference type="OrthoDB" id="7642308at2"/>
<evidence type="ECO:0000256" key="1">
    <source>
        <dbReference type="ARBA" id="ARBA00004651"/>
    </source>
</evidence>
<evidence type="ECO:0000256" key="3">
    <source>
        <dbReference type="ARBA" id="ARBA00022692"/>
    </source>
</evidence>
<evidence type="ECO:0000313" key="10">
    <source>
        <dbReference type="Proteomes" id="UP000272908"/>
    </source>
</evidence>
<protein>
    <submittedName>
        <fullName evidence="9">Chromosome partition protein Smc</fullName>
    </submittedName>
</protein>